<dbReference type="InterPro" id="IPR056909">
    <property type="entry name" value="SU10_portal"/>
</dbReference>
<gene>
    <name evidence="1" type="ORF">LCGC14_2270550</name>
</gene>
<comment type="caution">
    <text evidence="1">The sequence shown here is derived from an EMBL/GenBank/DDBJ whole genome shotgun (WGS) entry which is preliminary data.</text>
</comment>
<evidence type="ECO:0000313" key="1">
    <source>
        <dbReference type="EMBL" id="KKL53924.1"/>
    </source>
</evidence>
<sequence>NYLAIIDADIEIPGPPEDIEPLDPKGNWPKMLKISTERESVLNLWLSSEVTLIWEDKEDIVNDWKLWQKQYWAQPESTVKNFPFQRAANIVIPLTAIAVEAVHARIMNTIFSVKPFWSIRPRTSRWVESAKPVEEFLQAEVENENSLDAYAFCSDSLMELVKLGTGIGKSGYEKTIKKSVRTGTDGGNEPFYTVTNNGSTLEYVASANFLMRAGEQDPQIAAIVGEEHAFTWGQMKKMVQSGRMMKDAVEGIRHWAATTESEHSGSASSYVDAIEKLDKFEPRWHDKFRVQELWCSFDIDGVDGEDEEIIVDYHHASSTILSIHYNWYSDLHRPYRVTQYVKVEGRFWGLGIGKQNEQFQTIITTIKRQSLDNATLANMRMLAVKKQSGISSDEPIFPGKIWFLDDPSRDVQVLQMSEIYQSAYANEQSIQLYSDKRTGVNETLLGIPAQGTPGTATGDLARIAEGNKRFDLVLRNIRRWLGLLGQDVLSNYQQFGDQQRHWLVLEEEGGWVERVLNMPQQLVRSGAIVELSATSSITNRQVEQQQWMSLFTVISNYYQKIIELSNLFQDPKLLAAVAQRAVAASDEAMK</sequence>
<feature type="non-terminal residue" evidence="1">
    <location>
        <position position="590"/>
    </location>
</feature>
<name>A0A0F9CXF3_9ZZZZ</name>
<proteinExistence type="predicted"/>
<dbReference type="AlphaFoldDB" id="A0A0F9CXF3"/>
<dbReference type="EMBL" id="LAZR01031380">
    <property type="protein sequence ID" value="KKL53924.1"/>
    <property type="molecule type" value="Genomic_DNA"/>
</dbReference>
<reference evidence="1" key="1">
    <citation type="journal article" date="2015" name="Nature">
        <title>Complex archaea that bridge the gap between prokaryotes and eukaryotes.</title>
        <authorList>
            <person name="Spang A."/>
            <person name="Saw J.H."/>
            <person name="Jorgensen S.L."/>
            <person name="Zaremba-Niedzwiedzka K."/>
            <person name="Martijn J."/>
            <person name="Lind A.E."/>
            <person name="van Eijk R."/>
            <person name="Schleper C."/>
            <person name="Guy L."/>
            <person name="Ettema T.J."/>
        </authorList>
    </citation>
    <scope>NUCLEOTIDE SEQUENCE</scope>
</reference>
<protein>
    <submittedName>
        <fullName evidence="1">Uncharacterized protein</fullName>
    </submittedName>
</protein>
<organism evidence="1">
    <name type="scientific">marine sediment metagenome</name>
    <dbReference type="NCBI Taxonomy" id="412755"/>
    <lineage>
        <taxon>unclassified sequences</taxon>
        <taxon>metagenomes</taxon>
        <taxon>ecological metagenomes</taxon>
    </lineage>
</organism>
<dbReference type="Pfam" id="PF23899">
    <property type="entry name" value="SU10_portal"/>
    <property type="match status" value="1"/>
</dbReference>
<feature type="non-terminal residue" evidence="1">
    <location>
        <position position="1"/>
    </location>
</feature>
<accession>A0A0F9CXF3</accession>